<dbReference type="InterPro" id="IPR013840">
    <property type="entry name" value="DNAligase_N"/>
</dbReference>
<evidence type="ECO:0000256" key="3">
    <source>
        <dbReference type="ARBA" id="ARBA00022705"/>
    </source>
</evidence>
<sequence length="625" mass="71094">MDQIKILEKQIRYHKKMYYAKGKPIISDQKYDKLENKLKELDPENQLLKTVGVTPKRAKISLPFVLGSLETIGITNALTWMQKQDDDISISWKLDGQSVYVEWNNRKLISLASRGDGKIGENMLHKAEHIENLPKTINENRRVCARGEAVVRKLPDKYKTKRNAVVGILNRDDSAGMKLVMIWFYELIKHPNLPKTEEKRLELLKHLGLYVSPNFLIKKKEIQNNNLRINNLKVTDWLVSLLENKAHNDLELDFDGLVISKNKHNRENEMIPKNKIALKIDTLSIQTKVTELEWNVTRTGRIVPIVHIDAVEIGGVEIESPTGHNFKYIRDKGIDKGAIIEVTRSGDVIPYIKSVIKPAKKIKFPQKCPSCNRITEIDGVDLVCNNVECPGSSIANIEYFLRMLGAEGIGIPTITKLYKAKTIKTIADFYNLKKSDLIRIDGLGDISTDTILEERKKTLTTTQAKLLAAFGIPLVGIKMAKKIMDNHHFKNNFNFMFKMNVNAMYNTLIAIEGIGPSIAQSFIDYIYDFKGLFKFLKNKGLKFIKEKTTNKLKGKSFQFTGAMKKSREEFELLTVNNGGRLSSVNKKLDFLVVADINTTSTKAVRARELEIKIITEDKFIKMIGG</sequence>
<evidence type="ECO:0000259" key="8">
    <source>
        <dbReference type="PROSITE" id="PS50172"/>
    </source>
</evidence>
<keyword evidence="2 9" id="KW-0436">Ligase</keyword>
<dbReference type="PIRSF" id="PIRSF001604">
    <property type="entry name" value="LigA"/>
    <property type="match status" value="1"/>
</dbReference>
<dbReference type="CDD" id="cd17748">
    <property type="entry name" value="BRCT_DNA_ligase_like"/>
    <property type="match status" value="1"/>
</dbReference>
<protein>
    <recommendedName>
        <fullName evidence="1">DNA ligase (NAD(+))</fullName>
        <ecNumber evidence="1">6.5.1.2</ecNumber>
    </recommendedName>
</protein>
<dbReference type="Gene3D" id="3.30.470.30">
    <property type="entry name" value="DNA ligase/mRNA capping enzyme"/>
    <property type="match status" value="1"/>
</dbReference>
<dbReference type="SUPFAM" id="SSF50249">
    <property type="entry name" value="Nucleic acid-binding proteins"/>
    <property type="match status" value="1"/>
</dbReference>
<keyword evidence="3" id="KW-0235">DNA replication</keyword>
<evidence type="ECO:0000313" key="9">
    <source>
        <dbReference type="EMBL" id="QJA95193.1"/>
    </source>
</evidence>
<dbReference type="InterPro" id="IPR001357">
    <property type="entry name" value="BRCT_dom"/>
</dbReference>
<proteinExistence type="predicted"/>
<evidence type="ECO:0000256" key="1">
    <source>
        <dbReference type="ARBA" id="ARBA00012722"/>
    </source>
</evidence>
<dbReference type="AlphaFoldDB" id="A0A6M3LKZ8"/>
<dbReference type="SUPFAM" id="SSF52113">
    <property type="entry name" value="BRCT domain"/>
    <property type="match status" value="1"/>
</dbReference>
<evidence type="ECO:0000256" key="5">
    <source>
        <dbReference type="ARBA" id="ARBA00022833"/>
    </source>
</evidence>
<dbReference type="Pfam" id="PF01653">
    <property type="entry name" value="DNA_ligase_aden"/>
    <property type="match status" value="1"/>
</dbReference>
<organism evidence="9">
    <name type="scientific">viral metagenome</name>
    <dbReference type="NCBI Taxonomy" id="1070528"/>
    <lineage>
        <taxon>unclassified sequences</taxon>
        <taxon>metagenomes</taxon>
        <taxon>organismal metagenomes</taxon>
    </lineage>
</organism>
<keyword evidence="6" id="KW-0520">NAD</keyword>
<accession>A0A6M3LKZ8</accession>
<dbReference type="Pfam" id="PF03120">
    <property type="entry name" value="OB_DNA_ligase"/>
    <property type="match status" value="1"/>
</dbReference>
<gene>
    <name evidence="9" type="ORF">MM415B05565_0010</name>
</gene>
<dbReference type="SUPFAM" id="SSF56091">
    <property type="entry name" value="DNA ligase/mRNA capping enzyme, catalytic domain"/>
    <property type="match status" value="1"/>
</dbReference>
<dbReference type="Gene3D" id="2.40.50.140">
    <property type="entry name" value="Nucleic acid-binding proteins"/>
    <property type="match status" value="1"/>
</dbReference>
<dbReference type="GO" id="GO:0006281">
    <property type="term" value="P:DNA repair"/>
    <property type="evidence" value="ECO:0007669"/>
    <property type="project" value="UniProtKB-KW"/>
</dbReference>
<keyword evidence="5" id="KW-0862">Zinc</keyword>
<dbReference type="Gene3D" id="3.40.50.10190">
    <property type="entry name" value="BRCT domain"/>
    <property type="match status" value="1"/>
</dbReference>
<dbReference type="SMART" id="SM00532">
    <property type="entry name" value="LIGANc"/>
    <property type="match status" value="1"/>
</dbReference>
<dbReference type="Pfam" id="PF14520">
    <property type="entry name" value="HHH_5"/>
    <property type="match status" value="1"/>
</dbReference>
<dbReference type="InterPro" id="IPR036420">
    <property type="entry name" value="BRCT_dom_sf"/>
</dbReference>
<dbReference type="Gene3D" id="1.10.150.20">
    <property type="entry name" value="5' to 3' exonuclease, C-terminal subdomain"/>
    <property type="match status" value="2"/>
</dbReference>
<reference evidence="9" key="1">
    <citation type="submission" date="2020-03" db="EMBL/GenBank/DDBJ databases">
        <title>The deep terrestrial virosphere.</title>
        <authorList>
            <person name="Holmfeldt K."/>
            <person name="Nilsson E."/>
            <person name="Simone D."/>
            <person name="Lopez-Fernandez M."/>
            <person name="Wu X."/>
            <person name="de Brujin I."/>
            <person name="Lundin D."/>
            <person name="Andersson A."/>
            <person name="Bertilsson S."/>
            <person name="Dopson M."/>
        </authorList>
    </citation>
    <scope>NUCLEOTIDE SEQUENCE</scope>
    <source>
        <strain evidence="9">MM415B05565</strain>
    </source>
</reference>
<dbReference type="Gene3D" id="1.10.287.610">
    <property type="entry name" value="Helix hairpin bin"/>
    <property type="match status" value="1"/>
</dbReference>
<dbReference type="InterPro" id="IPR013839">
    <property type="entry name" value="DNAligase_adenylation"/>
</dbReference>
<dbReference type="InterPro" id="IPR010994">
    <property type="entry name" value="RuvA_2-like"/>
</dbReference>
<feature type="domain" description="BRCT" evidence="8">
    <location>
        <begin position="547"/>
        <end position="625"/>
    </location>
</feature>
<evidence type="ECO:0000256" key="2">
    <source>
        <dbReference type="ARBA" id="ARBA00022598"/>
    </source>
</evidence>
<dbReference type="GO" id="GO:0006260">
    <property type="term" value="P:DNA replication"/>
    <property type="evidence" value="ECO:0007669"/>
    <property type="project" value="UniProtKB-KW"/>
</dbReference>
<dbReference type="Pfam" id="PF00533">
    <property type="entry name" value="BRCT"/>
    <property type="match status" value="1"/>
</dbReference>
<dbReference type="EC" id="6.5.1.2" evidence="1"/>
<comment type="catalytic activity">
    <reaction evidence="7">
        <text>NAD(+) + (deoxyribonucleotide)n-3'-hydroxyl + 5'-phospho-(deoxyribonucleotide)m = (deoxyribonucleotide)n+m + AMP + beta-nicotinamide D-nucleotide.</text>
        <dbReference type="EC" id="6.5.1.2"/>
    </reaction>
</comment>
<evidence type="ECO:0000256" key="6">
    <source>
        <dbReference type="ARBA" id="ARBA00023027"/>
    </source>
</evidence>
<evidence type="ECO:0000256" key="7">
    <source>
        <dbReference type="ARBA" id="ARBA00034005"/>
    </source>
</evidence>
<dbReference type="InterPro" id="IPR001679">
    <property type="entry name" value="DNA_ligase"/>
</dbReference>
<name>A0A6M3LKZ8_9ZZZZ</name>
<evidence type="ECO:0000256" key="4">
    <source>
        <dbReference type="ARBA" id="ARBA00022723"/>
    </source>
</evidence>
<dbReference type="EMBL" id="MT143293">
    <property type="protein sequence ID" value="QJA95193.1"/>
    <property type="molecule type" value="Genomic_DNA"/>
</dbReference>
<keyword evidence="4" id="KW-0479">Metal-binding</keyword>
<dbReference type="InterPro" id="IPR004150">
    <property type="entry name" value="NAD_DNA_ligase_OB"/>
</dbReference>
<dbReference type="GO" id="GO:0046872">
    <property type="term" value="F:metal ion binding"/>
    <property type="evidence" value="ECO:0007669"/>
    <property type="project" value="UniProtKB-KW"/>
</dbReference>
<dbReference type="GO" id="GO:0003911">
    <property type="term" value="F:DNA ligase (NAD+) activity"/>
    <property type="evidence" value="ECO:0007669"/>
    <property type="project" value="UniProtKB-EC"/>
</dbReference>
<dbReference type="SUPFAM" id="SSF47781">
    <property type="entry name" value="RuvA domain 2-like"/>
    <property type="match status" value="1"/>
</dbReference>
<dbReference type="InterPro" id="IPR012340">
    <property type="entry name" value="NA-bd_OB-fold"/>
</dbReference>
<dbReference type="PROSITE" id="PS50172">
    <property type="entry name" value="BRCT"/>
    <property type="match status" value="1"/>
</dbReference>